<evidence type="ECO:0000259" key="1">
    <source>
        <dbReference type="PROSITE" id="PS51272"/>
    </source>
</evidence>
<evidence type="ECO:0000313" key="3">
    <source>
        <dbReference type="Proteomes" id="UP001469365"/>
    </source>
</evidence>
<organism evidence="2 3">
    <name type="scientific">Paenibacillus filicis</name>
    <dbReference type="NCBI Taxonomy" id="669464"/>
    <lineage>
        <taxon>Bacteria</taxon>
        <taxon>Bacillati</taxon>
        <taxon>Bacillota</taxon>
        <taxon>Bacilli</taxon>
        <taxon>Bacillales</taxon>
        <taxon>Paenibacillaceae</taxon>
        <taxon>Paenibacillus</taxon>
    </lineage>
</organism>
<dbReference type="PANTHER" id="PTHR43308">
    <property type="entry name" value="OUTER MEMBRANE PROTEIN ALPHA-RELATED"/>
    <property type="match status" value="1"/>
</dbReference>
<dbReference type="InterPro" id="IPR051465">
    <property type="entry name" value="Cell_Envelope_Struct_Comp"/>
</dbReference>
<dbReference type="InterPro" id="IPR059177">
    <property type="entry name" value="GH29D-like_dom"/>
</dbReference>
<dbReference type="Pfam" id="PF00395">
    <property type="entry name" value="SLH"/>
    <property type="match status" value="2"/>
</dbReference>
<dbReference type="InterPro" id="IPR026876">
    <property type="entry name" value="Fn3_assoc_repeat"/>
</dbReference>
<dbReference type="PANTHER" id="PTHR43308:SF5">
    <property type="entry name" value="S-LAYER PROTEIN _ PEPTIDOGLYCAN ENDO-BETA-N-ACETYLGLUCOSAMINIDASE"/>
    <property type="match status" value="1"/>
</dbReference>
<dbReference type="Gene3D" id="2.160.20.110">
    <property type="match status" value="7"/>
</dbReference>
<dbReference type="EMBL" id="JBBPCC010000012">
    <property type="protein sequence ID" value="MEK8129898.1"/>
    <property type="molecule type" value="Genomic_DNA"/>
</dbReference>
<comment type="caution">
    <text evidence="2">The sequence shown here is derived from an EMBL/GenBank/DDBJ whole genome shotgun (WGS) entry which is preliminary data.</text>
</comment>
<dbReference type="Pfam" id="PF13287">
    <property type="entry name" value="Fn3_assoc"/>
    <property type="match status" value="1"/>
</dbReference>
<keyword evidence="3" id="KW-1185">Reference proteome</keyword>
<accession>A0ABU9DQ49</accession>
<evidence type="ECO:0000313" key="2">
    <source>
        <dbReference type="EMBL" id="MEK8129898.1"/>
    </source>
</evidence>
<sequence>MLVAVMVWAGVFVVNADTEKWSDHADTAWYNADYVTFTIDTPAKLAGAAKLVNEGSVDGLRNKILEVDQNLNLSAYEWVPIGTDQHPFRGTLLGKNNSTFEISGMKLSGNLTYAGLVGYMDRGTVGGFKFMNSGKIEVGSTNVTGIVYVMQPVTSQTYGTVWELVPVPDTRIAYVGAAVGKMVNNSIVYNVTNQLPVKADFVVKHIYAGGIVGGGEGSISNSSNQAPVTVKGPDLESGGIVGYGESQGLVLKKVSNQGAIQADSTGIAHAAGIIGHAAGRLSMSDENTPISNTGAIQITNAKTAYAGGIVGRAGAAVEFSDVTSNGGTVTIESAAAQGSYAAALIGSIDTQQANPRFAIGFTNTAAVTNNGGMNVHTGGLAGYVNGTITWSKPYTNTAAVTASGLSQVFTGSLIGKVTGDVTFSGTAKNSAALTVGTGTQKPSEAYTGGLIGYASKRVLLDSTASQAYANSGPIAVNGGTGVYTGGIVGNRAYARTSGAVINNVVNTASLQVSGQSKIYTGGLIGIVPEEGVDKVISGASFNQEITVTAASSELGSTVSTGGIVGYYVNHSDNLAAIDLASFQGKITSTGGGNESYTGGIAGYVDGGTITRATVGNTAAEFAKLTSDGNAGGVVGFINGSVDTASVKYTTILLQTAGGISGGVAGKAQGLITKATVGDPAFTTGYSVRQEAAVRSAVNAQDNITSGGIVGANTNTFLLSDSHAANIGLITQAGRSGYTLGSLAGSLTAEAQVGQPEKAVPVDQMSIDLLAASSQVGGAIGYNRSPKVYTTVKQSTFTLQGNQAKAGGIAGVQHVAIESIPVADGAGAAAFALSVQNLTFTVPGNESSVGSIIGENLGDTPRVSAEGVTITSSGTGNRLGGIAGTNRGILMESSASQVVIATSGTNAEAGGIAGHSDVATGGPASAKIIRPYVHAEDGALIASTGARSQIGGIVGFGKLTEIVNPRVEAVTPNYVTLTVNAAGNGAGGLAGRLEQSKLLGDSTVLNAENVLITASPSASSAYVGGIVASQELTTMDKVTAKAVNLVVNSAQSVVGGMAGSNKGSASSVISSNFVDGLNIKVNATAAQATVGGFVGINDKQDTDPAAQPATGVSTIQNSRYVGSIQVVSPSSITGGMVGENRSLVANNSISDKIPVSSKGKEGTIGGLVGVNAAAGTLYYTYSNSNLAIEGEGTLAGGLVGDNKGKIIASYVDMDLNGNAYGTAESSVFLGGLAGRNTGTIDKSHSVSKVTASGSNTNVGGLVGDQAGGKITNSYAGNVVKAAAGGSYSGGFLGRITNGEVSTVYSAAQVAAENGAYAGGFAGRYDNPSKELLYKAYYVKDETAAINQDLPDFADGYHRWLQVHARLSTLLSATLMDRSAFPGLSGWDFTNTWKYGSVNADYKYPELQRSANTGGDGGGGNEVNANIAWYMRDKGAFAYDLKSEAELAGLAALVNGTVTGVERFDFEGRTIRISNPIHIQSKQWVPIGKSEDTPFQGTFDGGKHLIDGLMVQPDHNNSGLFGVIGVKSKVSNMVMEPLSIAGLQNTGVLAGYNQGQVSNVSLKVSKDITVRGGTVGSLFGKNTGTFQNVSVTLEPGSKLEATGADAVAGGLIGDNTGALVPGAFTFKSNGVILTSSAESATLGGLVGKQAGIVSGFAREMDYTLAAYGKDSVLGGLIGRHTEGRTEQVALTYTSGSIAAQGSGSIVGGVTGQSEAGNTLSDVSVTASGSGQQLVSGGTVGGLIGSKTGAGTNRFDVERVKADKLLIASLESSPEATIGGIFGKLSSAAVHQAVFDGAIQAAGAKVTAGGIVGSAQDTILEQVDVVSNLTFTSQSGESSLGGIAGTLSAADVNKAFDFGRRAPLYPGIYEASVHGKPLIAQGTNQEADLLLGGIVGKLSNASIYYAKTNVNLELHGGRVAAAGGIAGVSSGIIVSSEPTQSIKADTSVVYDVGGVVGRATGGAIHYTSAASPDGQAIDIQRAVFKQGIVPAVHAGGLIGRGDNTKVTDAYAALPVKVADDNQDTTIYAGGFAGILGDSNTGSSTMERVYALGSVDAKGITGSYAGGFAGSIDRYTITDAYASGQVANTGYDTGSGGFAGAVERRAVIKHAYAAQGSLTVTGVNHATRSYAGGFAGYNDGTLDGVFAKTPAPVVNAGGTTVYKGALVGYNFRDGKVHSSWYTADFNPIGQSLGVATGNKQGDVSDSFAGFGSWDFELSVPFLNRTAGSDWIVTDAKQLAGIVSLYNPNTGLPYYQLFNRTATEKPAIATIKLGADIDLTGKRWTPIQDFLGELDGQGFKLTGLKQASALDVQGFVLENHGVIARLVFTDAQVSSGSRTGVIAGINHAGAVIREVTVSGKAQGRDFVGGVAGENKGTISQAGLQDLTVAGVSGIGGVAGTNSGLISASKVSAEVIATGDQAGGIAGANEGELNQIEVQGSVKGAGQVGGAAGTNKNKLANITAKSLQVGGVANIGGLVGDNSGSITGSFANAVVTATGGHAGGLAGTHAGSIKQSYSAGSVAAETTEGAAAAGGIAGEVVATGSIEQSFSYTDVHAKGAQAQAGGIAGISSGAISNVYASGKVYGQGVTEAQAGGIAGYAAGGKITGSLSYGEVVSGIDELIHPGKIFYGGIAGQKSEAAAITGSFYNKQALKTDTAYFNATGKRVGGSTYGAAGLLSRELTQSTLPQGLNGSVWDAAAGSFPSLKAVGGSAASKLSTAAVILNDNDLLSRIGSSFTLTSDAALNWQADAAAKVVRSGSGNWTGALQTTGAAVLKAELGGESRSIVLNAAAFKYAETAKAPKFVPDNAPFTREVLVTLTTDEPDASIYYTLDGSQPSAKSLLYTAPIRLTETTTIKAVTVVPEKEISPVLSGVWTKQVSTGGGFGGGFIPSPPTIEALVGESKTAADGGAPSTVAKNSILKLTAPEGQIIYYTTDGSTPTNKSKVFKEGSIIITRNMTVKAITDKNDRVITISYQVENAKYAVKKQAAEIKYIAGYDDEAFKPDTAITRYELLDALSPLLDKEKVSVANLLTGVSEETKANVAFFTSAGIIDGYEDGTFGGERGLTRAEFVAMMSRVLKLDVLAPGETLLTDVAGHWSESYVRAFTQAGYVDGFPDGTFRPDSEITRAQVVVVINRIIGTKKQDVQAKFKDLTPEHWAFQDIMAAAK</sequence>
<dbReference type="PROSITE" id="PS51272">
    <property type="entry name" value="SLH"/>
    <property type="match status" value="2"/>
</dbReference>
<feature type="domain" description="SLH" evidence="1">
    <location>
        <begin position="3020"/>
        <end position="3079"/>
    </location>
</feature>
<dbReference type="Proteomes" id="UP001469365">
    <property type="component" value="Unassembled WGS sequence"/>
</dbReference>
<name>A0ABU9DQ49_9BACL</name>
<dbReference type="Pfam" id="PF13290">
    <property type="entry name" value="CHB_HEX_C_1"/>
    <property type="match status" value="1"/>
</dbReference>
<dbReference type="InterPro" id="IPR001119">
    <property type="entry name" value="SLH_dom"/>
</dbReference>
<feature type="domain" description="SLH" evidence="1">
    <location>
        <begin position="3080"/>
        <end position="3143"/>
    </location>
</feature>
<protein>
    <submittedName>
        <fullName evidence="2">FN3 associated domain-containing protein</fullName>
    </submittedName>
</protein>
<proteinExistence type="predicted"/>
<gene>
    <name evidence="2" type="ORF">WMW72_18505</name>
</gene>
<reference evidence="2 3" key="1">
    <citation type="submission" date="2024-04" db="EMBL/GenBank/DDBJ databases">
        <title>draft genome sequnece of Paenibacillus filicis.</title>
        <authorList>
            <person name="Kim D.-U."/>
        </authorList>
    </citation>
    <scope>NUCLEOTIDE SEQUENCE [LARGE SCALE GENOMIC DNA]</scope>
    <source>
        <strain evidence="2 3">KACC14197</strain>
    </source>
</reference>